<dbReference type="PANTHER" id="PTHR43710:SF7">
    <property type="entry name" value="INDOLEPYRUVATE OXIDOREDUCTASE SUBUNIT IORA"/>
    <property type="match status" value="1"/>
</dbReference>
<dbReference type="InterPro" id="IPR029061">
    <property type="entry name" value="THDP-binding"/>
</dbReference>
<evidence type="ECO:0000256" key="15">
    <source>
        <dbReference type="PIRSR" id="PIRSR006439-50"/>
    </source>
</evidence>
<dbReference type="InterPro" id="IPR017896">
    <property type="entry name" value="4Fe4S_Fe-S-bd"/>
</dbReference>
<evidence type="ECO:0000256" key="5">
    <source>
        <dbReference type="ARBA" id="ARBA00022448"/>
    </source>
</evidence>
<dbReference type="Pfam" id="PF02775">
    <property type="entry name" value="TPP_enzyme_C"/>
    <property type="match status" value="1"/>
</dbReference>
<keyword evidence="6 14" id="KW-0004">4Fe-4S</keyword>
<dbReference type="PIRSF" id="PIRSF006439">
    <property type="entry name" value="Indolepyruvate_ferr_oxidored"/>
    <property type="match status" value="1"/>
</dbReference>
<evidence type="ECO:0000256" key="3">
    <source>
        <dbReference type="ARBA" id="ARBA00012812"/>
    </source>
</evidence>
<dbReference type="AlphaFoldDB" id="A0A497E2P0"/>
<keyword evidence="8 14" id="KW-0249">Electron transport</keyword>
<keyword evidence="17" id="KW-0670">Pyruvate</keyword>
<evidence type="ECO:0000256" key="12">
    <source>
        <dbReference type="ARBA" id="ARBA00030514"/>
    </source>
</evidence>
<dbReference type="EMBL" id="QMPZ01000169">
    <property type="protein sequence ID" value="RLE07431.1"/>
    <property type="molecule type" value="Genomic_DNA"/>
</dbReference>
<dbReference type="Proteomes" id="UP000279422">
    <property type="component" value="Unassembled WGS sequence"/>
</dbReference>
<keyword evidence="5 14" id="KW-0813">Transport</keyword>
<accession>A0A497E2P0</accession>
<keyword evidence="10 14" id="KW-0408">Iron</keyword>
<feature type="binding site" evidence="15">
    <location>
        <position position="558"/>
    </location>
    <ligand>
        <name>[4Fe-4S] cluster</name>
        <dbReference type="ChEBI" id="CHEBI:49883"/>
        <label>1</label>
    </ligand>
</feature>
<dbReference type="CDD" id="cd02008">
    <property type="entry name" value="TPP_IOR_alpha"/>
    <property type="match status" value="1"/>
</dbReference>
<dbReference type="EC" id="1.2.7.8" evidence="3 14"/>
<dbReference type="GO" id="GO:0046872">
    <property type="term" value="F:metal ion binding"/>
    <property type="evidence" value="ECO:0007669"/>
    <property type="project" value="UniProtKB-UniRule"/>
</dbReference>
<dbReference type="PANTHER" id="PTHR43710">
    <property type="entry name" value="2-HYDROXYACYL-COA LYASE"/>
    <property type="match status" value="1"/>
</dbReference>
<evidence type="ECO:0000256" key="13">
    <source>
        <dbReference type="ARBA" id="ARBA00048332"/>
    </source>
</evidence>
<dbReference type="Gene3D" id="3.30.70.20">
    <property type="match status" value="1"/>
</dbReference>
<feature type="binding site" evidence="15">
    <location>
        <position position="561"/>
    </location>
    <ligand>
        <name>[4Fe-4S] cluster</name>
        <dbReference type="ChEBI" id="CHEBI:49883"/>
        <label>1</label>
    </ligand>
</feature>
<evidence type="ECO:0000256" key="9">
    <source>
        <dbReference type="ARBA" id="ARBA00023002"/>
    </source>
</evidence>
<keyword evidence="11 14" id="KW-0411">Iron-sulfur</keyword>
<comment type="caution">
    <text evidence="17">The sequence shown here is derived from an EMBL/GenBank/DDBJ whole genome shotgun (WGS) entry which is preliminary data.</text>
</comment>
<proteinExistence type="predicted"/>
<evidence type="ECO:0000259" key="16">
    <source>
        <dbReference type="PROSITE" id="PS51379"/>
    </source>
</evidence>
<sequence length="607" mass="67166">MIKREYILGNEAIAYGLLEGGVEAAYGYPGTPSSEIMEKLIELSLKYGFYAEWSVNEKVAFENAVGSSWGGRRATVIMKHVGLNVAADPFMTLAYTGTRGGFVLIVADDPSSHSSQNEQDSRRYANFARIPCLDPSSVQEAKEMASYAFELSEKFKTPVMLRSTTRISHAKSDVEIEEDLKPKENSLGEFEKDPSQWVMVPASARRLHPELNEKQKKIEEELKNLPWNRLELSSSKIGVIASGISYLYTREAIDFLKIPVSLLKVGTYPPPVSLINELLERCEKVLIIEELEPVLEEFVRICADSGKRNLRIFGKLTGHIPREGELSVDIVKKALGKVSGRAFKRESDPLEKIKELLPPRPPTLCAGCPHRATFYAMKKVFGKNAVYPSDIGCYTLGLQMGTVDTCICMGASISVASGLYRSGEKRNIVCTIGDSTFLHTGLPGLLNAVYNRSNIVVVILDNGTTAMTGHQPHPATGITAQGRKTHQICLEHLVKAYGVDYVRTVDPYKLDELIQAFEEAKKCRGVRVIIAKRLCALLARKSTPKVKQFKVTESCTRCKRCLEIGCPALTWDGKKVSINEECLGCGVCAQICPTNSIKEVEEDKDEV</sequence>
<evidence type="ECO:0000256" key="14">
    <source>
        <dbReference type="PIRNR" id="PIRNR006439"/>
    </source>
</evidence>
<dbReference type="InterPro" id="IPR009014">
    <property type="entry name" value="Transketo_C/PFOR_II"/>
</dbReference>
<protein>
    <recommendedName>
        <fullName evidence="4 14">Indolepyruvate oxidoreductase subunit IorA</fullName>
        <shortName evidence="14">IOR</shortName>
        <ecNumber evidence="3 14">1.2.7.8</ecNumber>
    </recommendedName>
    <alternativeName>
        <fullName evidence="12 14">Indolepyruvate ferredoxin oxidoreductase subunit alpha</fullName>
    </alternativeName>
</protein>
<organism evidence="17 18">
    <name type="scientific">Aerophobetes bacterium</name>
    <dbReference type="NCBI Taxonomy" id="2030807"/>
    <lineage>
        <taxon>Bacteria</taxon>
        <taxon>Candidatus Aerophobota</taxon>
    </lineage>
</organism>
<dbReference type="GO" id="GO:0051539">
    <property type="term" value="F:4 iron, 4 sulfur cluster binding"/>
    <property type="evidence" value="ECO:0007669"/>
    <property type="project" value="UniProtKB-UniRule"/>
</dbReference>
<dbReference type="PROSITE" id="PS51379">
    <property type="entry name" value="4FE4S_FER_2"/>
    <property type="match status" value="1"/>
</dbReference>
<evidence type="ECO:0000256" key="11">
    <source>
        <dbReference type="ARBA" id="ARBA00023014"/>
    </source>
</evidence>
<evidence type="ECO:0000313" key="17">
    <source>
        <dbReference type="EMBL" id="RLE07431.1"/>
    </source>
</evidence>
<dbReference type="FunFam" id="3.40.50.970:FF:000039">
    <property type="entry name" value="Indolepyruvate oxidoreductase subunit IorA"/>
    <property type="match status" value="1"/>
</dbReference>
<dbReference type="InterPro" id="IPR045025">
    <property type="entry name" value="HACL1-like"/>
</dbReference>
<evidence type="ECO:0000256" key="7">
    <source>
        <dbReference type="ARBA" id="ARBA00022723"/>
    </source>
</evidence>
<comment type="subunit">
    <text evidence="2">Heterodimer of the IorA and IorB subunits.</text>
</comment>
<dbReference type="SUPFAM" id="SSF52518">
    <property type="entry name" value="Thiamin diphosphate-binding fold (THDP-binding)"/>
    <property type="match status" value="2"/>
</dbReference>
<feature type="binding site" evidence="15">
    <location>
        <position position="592"/>
    </location>
    <ligand>
        <name>[4Fe-4S] cluster</name>
        <dbReference type="ChEBI" id="CHEBI:49883"/>
        <label>1</label>
    </ligand>
</feature>
<dbReference type="Pfam" id="PF01855">
    <property type="entry name" value="POR_N"/>
    <property type="match status" value="1"/>
</dbReference>
<gene>
    <name evidence="17" type="primary">iorA</name>
    <name evidence="17" type="ORF">DRJ00_08140</name>
</gene>
<comment type="function">
    <text evidence="1 14">Catalyzes the ferredoxin-dependent oxidative decarboxylation of arylpyruvates.</text>
</comment>
<reference evidence="17 18" key="1">
    <citation type="submission" date="2018-06" db="EMBL/GenBank/DDBJ databases">
        <title>Extensive metabolic versatility and redundancy in microbially diverse, dynamic hydrothermal sediments.</title>
        <authorList>
            <person name="Dombrowski N."/>
            <person name="Teske A."/>
            <person name="Baker B.J."/>
        </authorList>
    </citation>
    <scope>NUCLEOTIDE SEQUENCE [LARGE SCALE GENOMIC DNA]</scope>
    <source>
        <strain evidence="17">B47_G16</strain>
    </source>
</reference>
<dbReference type="GO" id="GO:0043805">
    <property type="term" value="F:indolepyruvate ferredoxin oxidoreductase activity"/>
    <property type="evidence" value="ECO:0007669"/>
    <property type="project" value="UniProtKB-UniRule"/>
</dbReference>
<comment type="cofactor">
    <cofactor evidence="14 15">
        <name>[4Fe-4S] cluster</name>
        <dbReference type="ChEBI" id="CHEBI:49883"/>
    </cofactor>
    <text evidence="14 15">Binds 2 [4Fe-4S] clusters. In this family the first cluster has a non-standard and varying [4Fe-4S] binding motif CX(2)CX(2)CX(4-5)CP.</text>
</comment>
<dbReference type="GO" id="GO:0030976">
    <property type="term" value="F:thiamine pyrophosphate binding"/>
    <property type="evidence" value="ECO:0007669"/>
    <property type="project" value="InterPro"/>
</dbReference>
<dbReference type="Pfam" id="PF00037">
    <property type="entry name" value="Fer4"/>
    <property type="match status" value="1"/>
</dbReference>
<evidence type="ECO:0000256" key="8">
    <source>
        <dbReference type="ARBA" id="ARBA00022982"/>
    </source>
</evidence>
<dbReference type="InterPro" id="IPR017721">
    <property type="entry name" value="IorA"/>
</dbReference>
<feature type="binding site" evidence="15">
    <location>
        <position position="585"/>
    </location>
    <ligand>
        <name>[4Fe-4S] cluster</name>
        <dbReference type="ChEBI" id="CHEBI:49883"/>
        <label>2</label>
    </ligand>
</feature>
<evidence type="ECO:0000256" key="6">
    <source>
        <dbReference type="ARBA" id="ARBA00022485"/>
    </source>
</evidence>
<dbReference type="PROSITE" id="PS00198">
    <property type="entry name" value="4FE4S_FER_1"/>
    <property type="match status" value="1"/>
</dbReference>
<evidence type="ECO:0000256" key="1">
    <source>
        <dbReference type="ARBA" id="ARBA00002995"/>
    </source>
</evidence>
<dbReference type="Gene3D" id="3.40.50.970">
    <property type="match status" value="2"/>
</dbReference>
<evidence type="ECO:0000256" key="2">
    <source>
        <dbReference type="ARBA" id="ARBA00011238"/>
    </source>
</evidence>
<evidence type="ECO:0000313" key="18">
    <source>
        <dbReference type="Proteomes" id="UP000279422"/>
    </source>
</evidence>
<comment type="catalytic activity">
    <reaction evidence="13 14">
        <text>indole-3-pyruvate + 2 oxidized [2Fe-2S]-[ferredoxin] + CoA = (indol-3-yl)acetyl-CoA + 2 reduced [2Fe-2S]-[ferredoxin] + CO2 + H(+)</text>
        <dbReference type="Rhea" id="RHEA:12645"/>
        <dbReference type="Rhea" id="RHEA-COMP:10000"/>
        <dbReference type="Rhea" id="RHEA-COMP:10001"/>
        <dbReference type="ChEBI" id="CHEBI:15378"/>
        <dbReference type="ChEBI" id="CHEBI:16526"/>
        <dbReference type="ChEBI" id="CHEBI:17640"/>
        <dbReference type="ChEBI" id="CHEBI:33737"/>
        <dbReference type="ChEBI" id="CHEBI:33738"/>
        <dbReference type="ChEBI" id="CHEBI:57271"/>
        <dbReference type="ChEBI" id="CHEBI:57287"/>
        <dbReference type="EC" id="1.2.7.8"/>
    </reaction>
</comment>
<dbReference type="SUPFAM" id="SSF52922">
    <property type="entry name" value="TK C-terminal domain-like"/>
    <property type="match status" value="1"/>
</dbReference>
<dbReference type="InterPro" id="IPR017900">
    <property type="entry name" value="4Fe4S_Fe_S_CS"/>
</dbReference>
<feature type="domain" description="4Fe-4S ferredoxin-type" evidence="16">
    <location>
        <begin position="574"/>
        <end position="602"/>
    </location>
</feature>
<evidence type="ECO:0000256" key="4">
    <source>
        <dbReference type="ARBA" id="ARBA00017710"/>
    </source>
</evidence>
<feature type="binding site" evidence="15">
    <location>
        <position position="582"/>
    </location>
    <ligand>
        <name>[4Fe-4S] cluster</name>
        <dbReference type="ChEBI" id="CHEBI:49883"/>
        <label>2</label>
    </ligand>
</feature>
<dbReference type="InterPro" id="IPR011766">
    <property type="entry name" value="TPP_enzyme_TPP-bd"/>
</dbReference>
<dbReference type="InterPro" id="IPR002880">
    <property type="entry name" value="Pyrv_Fd/Flavodoxin_OxRdtase_N"/>
</dbReference>
<feature type="binding site" evidence="15">
    <location>
        <position position="555"/>
    </location>
    <ligand>
        <name>[4Fe-4S] cluster</name>
        <dbReference type="ChEBI" id="CHEBI:49883"/>
        <label>1</label>
    </ligand>
</feature>
<keyword evidence="9 14" id="KW-0560">Oxidoreductase</keyword>
<dbReference type="CDD" id="cd07034">
    <property type="entry name" value="TPP_PYR_PFOR_IOR-alpha_like"/>
    <property type="match status" value="1"/>
</dbReference>
<evidence type="ECO:0000256" key="10">
    <source>
        <dbReference type="ARBA" id="ARBA00023004"/>
    </source>
</evidence>
<keyword evidence="7 14" id="KW-0479">Metal-binding</keyword>
<feature type="binding site" evidence="15">
    <location>
        <position position="588"/>
    </location>
    <ligand>
        <name>[4Fe-4S] cluster</name>
        <dbReference type="ChEBI" id="CHEBI:49883"/>
        <label>2</label>
    </ligand>
</feature>
<dbReference type="NCBIfam" id="TIGR03336">
    <property type="entry name" value="IOR_alpha"/>
    <property type="match status" value="1"/>
</dbReference>
<name>A0A497E2P0_UNCAE</name>
<feature type="binding site" evidence="15">
    <location>
        <position position="566"/>
    </location>
    <ligand>
        <name>[4Fe-4S] cluster</name>
        <dbReference type="ChEBI" id="CHEBI:49883"/>
        <label>2</label>
    </ligand>
</feature>